<protein>
    <submittedName>
        <fullName evidence="2">Flavodoxin</fullName>
    </submittedName>
</protein>
<dbReference type="InterPro" id="IPR029039">
    <property type="entry name" value="Flavoprotein-like_sf"/>
</dbReference>
<gene>
    <name evidence="2" type="ORF">CYJ34_09115</name>
</gene>
<dbReference type="EMBL" id="PKGS01000011">
    <property type="protein sequence ID" value="PKZ14736.1"/>
    <property type="molecule type" value="Genomic_DNA"/>
</dbReference>
<dbReference type="InterPro" id="IPR052200">
    <property type="entry name" value="Protoporphyrinogen_IX_DH"/>
</dbReference>
<keyword evidence="3" id="KW-1185">Reference proteome</keyword>
<organism evidence="2 3">
    <name type="scientific">Anaerococcus octavius</name>
    <dbReference type="NCBI Taxonomy" id="54007"/>
    <lineage>
        <taxon>Bacteria</taxon>
        <taxon>Bacillati</taxon>
        <taxon>Bacillota</taxon>
        <taxon>Tissierellia</taxon>
        <taxon>Tissierellales</taxon>
        <taxon>Peptoniphilaceae</taxon>
        <taxon>Anaerococcus</taxon>
    </lineage>
</organism>
<dbReference type="Proteomes" id="UP000234335">
    <property type="component" value="Unassembled WGS sequence"/>
</dbReference>
<dbReference type="InterPro" id="IPR026816">
    <property type="entry name" value="Flavodoxin_dom"/>
</dbReference>
<feature type="domain" description="Flavodoxin" evidence="1">
    <location>
        <begin position="25"/>
        <end position="92"/>
    </location>
</feature>
<dbReference type="PANTHER" id="PTHR38030">
    <property type="entry name" value="PROTOPORPHYRINOGEN IX DEHYDROGENASE [MENAQUINONE]"/>
    <property type="match status" value="1"/>
</dbReference>
<dbReference type="GO" id="GO:0070819">
    <property type="term" value="F:menaquinone-dependent protoporphyrinogen oxidase activity"/>
    <property type="evidence" value="ECO:0007669"/>
    <property type="project" value="TreeGrafter"/>
</dbReference>
<dbReference type="AlphaFoldDB" id="A0A2I1M3N5"/>
<dbReference type="GO" id="GO:0006783">
    <property type="term" value="P:heme biosynthetic process"/>
    <property type="evidence" value="ECO:0007669"/>
    <property type="project" value="TreeGrafter"/>
</dbReference>
<sequence length="151" mass="17438">MVDVLINIISKLPMSIVLYILYDKFGYEMDVIDITQNKYYDLSKSEYIIFASGIYSGTIHKSIIEYINDTDLSGKKIILCYTCGIRYKDYVNSLGIKLNNKDAKYMGSCYCRGYDTYGFLKKIGGIAKGHPNEEDCYRVLNEIRKLIEKKK</sequence>
<evidence type="ECO:0000313" key="3">
    <source>
        <dbReference type="Proteomes" id="UP000234335"/>
    </source>
</evidence>
<dbReference type="Gene3D" id="3.40.50.360">
    <property type="match status" value="1"/>
</dbReference>
<comment type="caution">
    <text evidence="2">The sequence shown here is derived from an EMBL/GenBank/DDBJ whole genome shotgun (WGS) entry which is preliminary data.</text>
</comment>
<dbReference type="GO" id="GO:0010181">
    <property type="term" value="F:FMN binding"/>
    <property type="evidence" value="ECO:0007669"/>
    <property type="project" value="TreeGrafter"/>
</dbReference>
<name>A0A2I1M3N5_9FIRM</name>
<accession>A0A2I1M3N5</accession>
<dbReference type="PANTHER" id="PTHR38030:SF2">
    <property type="entry name" value="PROTOPORPHYRINOGEN IX DEHYDROGENASE [QUINONE]"/>
    <property type="match status" value="1"/>
</dbReference>
<evidence type="ECO:0000259" key="1">
    <source>
        <dbReference type="Pfam" id="PF12724"/>
    </source>
</evidence>
<reference evidence="2 3" key="1">
    <citation type="submission" date="2017-12" db="EMBL/GenBank/DDBJ databases">
        <title>Phylogenetic diversity of female urinary microbiome.</title>
        <authorList>
            <person name="Thomas-White K."/>
            <person name="Wolfe A.J."/>
        </authorList>
    </citation>
    <scope>NUCLEOTIDE SEQUENCE [LARGE SCALE GENOMIC DNA]</scope>
    <source>
        <strain evidence="2 3">UMB0119</strain>
    </source>
</reference>
<evidence type="ECO:0000313" key="2">
    <source>
        <dbReference type="EMBL" id="PKZ14736.1"/>
    </source>
</evidence>
<dbReference type="SUPFAM" id="SSF52218">
    <property type="entry name" value="Flavoproteins"/>
    <property type="match status" value="1"/>
</dbReference>
<dbReference type="Pfam" id="PF12724">
    <property type="entry name" value="Flavodoxin_5"/>
    <property type="match status" value="1"/>
</dbReference>
<proteinExistence type="predicted"/>